<dbReference type="InterPro" id="IPR011055">
    <property type="entry name" value="Dup_hybrid_motif"/>
</dbReference>
<evidence type="ECO:0000259" key="3">
    <source>
        <dbReference type="Pfam" id="PF01551"/>
    </source>
</evidence>
<proteinExistence type="predicted"/>
<comment type="caution">
    <text evidence="4">The sequence shown here is derived from an EMBL/GenBank/DDBJ whole genome shotgun (WGS) entry which is preliminary data.</text>
</comment>
<dbReference type="EC" id="3.4.24.-" evidence="4"/>
<dbReference type="PANTHER" id="PTHR21666:SF270">
    <property type="entry name" value="MUREIN HYDROLASE ACTIVATOR ENVC"/>
    <property type="match status" value="1"/>
</dbReference>
<protein>
    <submittedName>
        <fullName evidence="4">M23 family metallopeptidase</fullName>
        <ecNumber evidence="4">3.4.24.-</ecNumber>
    </submittedName>
</protein>
<feature type="compositionally biased region" description="Basic and acidic residues" evidence="1">
    <location>
        <begin position="1"/>
        <end position="11"/>
    </location>
</feature>
<dbReference type="GO" id="GO:0016787">
    <property type="term" value="F:hydrolase activity"/>
    <property type="evidence" value="ECO:0007669"/>
    <property type="project" value="UniProtKB-KW"/>
</dbReference>
<dbReference type="Gene3D" id="2.70.70.10">
    <property type="entry name" value="Glucose Permease (Domain IIA)"/>
    <property type="match status" value="1"/>
</dbReference>
<keyword evidence="2" id="KW-0812">Transmembrane</keyword>
<keyword evidence="2" id="KW-1133">Transmembrane helix</keyword>
<feature type="domain" description="M23ase beta-sheet core" evidence="3">
    <location>
        <begin position="164"/>
        <end position="260"/>
    </location>
</feature>
<accession>A0ABV3NBD8</accession>
<organism evidence="4 5">
    <name type="scientific">Trueperella pyogenes</name>
    <dbReference type="NCBI Taxonomy" id="1661"/>
    <lineage>
        <taxon>Bacteria</taxon>
        <taxon>Bacillati</taxon>
        <taxon>Actinomycetota</taxon>
        <taxon>Actinomycetes</taxon>
        <taxon>Actinomycetales</taxon>
        <taxon>Actinomycetaceae</taxon>
        <taxon>Trueperella</taxon>
    </lineage>
</organism>
<feature type="region of interest" description="Disordered" evidence="1">
    <location>
        <begin position="1"/>
        <end position="26"/>
    </location>
</feature>
<keyword evidence="5" id="KW-1185">Reference proteome</keyword>
<dbReference type="Proteomes" id="UP001555100">
    <property type="component" value="Unassembled WGS sequence"/>
</dbReference>
<gene>
    <name evidence="4" type="ORF">V3M73_05340</name>
</gene>
<dbReference type="PANTHER" id="PTHR21666">
    <property type="entry name" value="PEPTIDASE-RELATED"/>
    <property type="match status" value="1"/>
</dbReference>
<dbReference type="RefSeq" id="WP_024963787.1">
    <property type="nucleotide sequence ID" value="NZ_CP028833.1"/>
</dbReference>
<evidence type="ECO:0000256" key="1">
    <source>
        <dbReference type="SAM" id="MobiDB-lite"/>
    </source>
</evidence>
<sequence>MLNTVDFHDADPQASHTPGTASARSSLQARLRRRAAQHPVVAATVGIVAAASAGYGVVFGGLHDASAAQGPSALATTSIASPSAAVPDSLKKTDSAADSARYHGFERASGGAIARCELRDGANSLVSAFAKKENLVVMPVAEGTYRLTSPFGWRVDPISRLSSMHAGQDFAAPLGTPIYAMADGEVVYSGAGIEGRSSNVVVIAHEINGEKYQTWYVHMYDAGVHVKKGDRVKAGQHIADVGSQGWSTGPHLHFEIHKGHDIHSQNWDDVLDPMVKLAELGAVDISKLC</sequence>
<evidence type="ECO:0000313" key="4">
    <source>
        <dbReference type="EMBL" id="MEW6954444.1"/>
    </source>
</evidence>
<dbReference type="Pfam" id="PF01551">
    <property type="entry name" value="Peptidase_M23"/>
    <property type="match status" value="1"/>
</dbReference>
<dbReference type="InterPro" id="IPR050570">
    <property type="entry name" value="Cell_wall_metabolism_enzyme"/>
</dbReference>
<evidence type="ECO:0000313" key="5">
    <source>
        <dbReference type="Proteomes" id="UP001555100"/>
    </source>
</evidence>
<keyword evidence="4" id="KW-0378">Hydrolase</keyword>
<reference evidence="4 5" key="1">
    <citation type="submission" date="2024-01" db="EMBL/GenBank/DDBJ databases">
        <title>Genomic analysis and antimicrobial resistance profiles of Trueperella pyogenes isolated from domestic and wild animals.</title>
        <authorList>
            <person name="Magossi G."/>
            <person name="Gzyl K.E."/>
            <person name="Holman D.B."/>
            <person name="Amat S."/>
        </authorList>
    </citation>
    <scope>NUCLEOTIDE SEQUENCE [LARGE SCALE GENOMIC DNA]</scope>
    <source>
        <strain evidence="4 5">1494</strain>
    </source>
</reference>
<keyword evidence="2" id="KW-0472">Membrane</keyword>
<dbReference type="CDD" id="cd12797">
    <property type="entry name" value="M23_peptidase"/>
    <property type="match status" value="1"/>
</dbReference>
<name>A0ABV3NBD8_9ACTO</name>
<dbReference type="EMBL" id="JBAGNM010000004">
    <property type="protein sequence ID" value="MEW6954444.1"/>
    <property type="molecule type" value="Genomic_DNA"/>
</dbReference>
<dbReference type="SUPFAM" id="SSF51261">
    <property type="entry name" value="Duplicated hybrid motif"/>
    <property type="match status" value="1"/>
</dbReference>
<dbReference type="InterPro" id="IPR016047">
    <property type="entry name" value="M23ase_b-sheet_dom"/>
</dbReference>
<feature type="transmembrane region" description="Helical" evidence="2">
    <location>
        <begin position="40"/>
        <end position="62"/>
    </location>
</feature>
<evidence type="ECO:0000256" key="2">
    <source>
        <dbReference type="SAM" id="Phobius"/>
    </source>
</evidence>